<feature type="region of interest" description="Disordered" evidence="1">
    <location>
        <begin position="117"/>
        <end position="163"/>
    </location>
</feature>
<evidence type="ECO:0000313" key="3">
    <source>
        <dbReference type="Proteomes" id="UP000699462"/>
    </source>
</evidence>
<feature type="region of interest" description="Disordered" evidence="1">
    <location>
        <begin position="66"/>
        <end position="90"/>
    </location>
</feature>
<dbReference type="EMBL" id="JTDF01000627">
    <property type="protein sequence ID" value="KAF8571240.1"/>
    <property type="molecule type" value="Genomic_DNA"/>
</dbReference>
<dbReference type="Proteomes" id="UP000699462">
    <property type="component" value="Unassembled WGS sequence"/>
</dbReference>
<organism evidence="2 3">
    <name type="scientific">Paragonimus westermani</name>
    <dbReference type="NCBI Taxonomy" id="34504"/>
    <lineage>
        <taxon>Eukaryota</taxon>
        <taxon>Metazoa</taxon>
        <taxon>Spiralia</taxon>
        <taxon>Lophotrochozoa</taxon>
        <taxon>Platyhelminthes</taxon>
        <taxon>Trematoda</taxon>
        <taxon>Digenea</taxon>
        <taxon>Plagiorchiida</taxon>
        <taxon>Troglotremata</taxon>
        <taxon>Troglotrematidae</taxon>
        <taxon>Paragonimus</taxon>
    </lineage>
</organism>
<feature type="compositionally biased region" description="Basic and acidic residues" evidence="1">
    <location>
        <begin position="128"/>
        <end position="163"/>
    </location>
</feature>
<accession>A0A8T0DUJ3</accession>
<keyword evidence="3" id="KW-1185">Reference proteome</keyword>
<protein>
    <submittedName>
        <fullName evidence="2">Uncharacterized protein</fullName>
    </submittedName>
</protein>
<reference evidence="2 3" key="1">
    <citation type="submission" date="2019-07" db="EMBL/GenBank/DDBJ databases">
        <title>Annotation for the trematode Paragonimus westermani.</title>
        <authorList>
            <person name="Choi Y.-J."/>
        </authorList>
    </citation>
    <scope>NUCLEOTIDE SEQUENCE [LARGE SCALE GENOMIC DNA]</scope>
    <source>
        <strain evidence="2">180907_Pwestermani</strain>
    </source>
</reference>
<sequence length="163" mass="18576">MPTSSIRNKLEDGIELNLARPQVQRSISARMVRFNEDITAKSEHVYSDEGDYSFPHGVIKEPLPTEEEKHIQGPESGTKVDPIYEPTGPRGKLTIEMKKQFDRISPVICRTGYEYLSHPSSRSAYPDRYCDSGRDPSSARKDRVGKSFCFQDRKQQVSHDQSL</sequence>
<dbReference type="AlphaFoldDB" id="A0A8T0DUJ3"/>
<evidence type="ECO:0000313" key="2">
    <source>
        <dbReference type="EMBL" id="KAF8571240.1"/>
    </source>
</evidence>
<dbReference type="OrthoDB" id="10456536at2759"/>
<evidence type="ECO:0000256" key="1">
    <source>
        <dbReference type="SAM" id="MobiDB-lite"/>
    </source>
</evidence>
<comment type="caution">
    <text evidence="2">The sequence shown here is derived from an EMBL/GenBank/DDBJ whole genome shotgun (WGS) entry which is preliminary data.</text>
</comment>
<proteinExistence type="predicted"/>
<name>A0A8T0DUJ3_9TREM</name>
<gene>
    <name evidence="2" type="ORF">P879_02342</name>
</gene>